<keyword evidence="4" id="KW-1185">Reference proteome</keyword>
<accession>A0ABT3DUY8</accession>
<dbReference type="InterPro" id="IPR052194">
    <property type="entry name" value="MESH1"/>
</dbReference>
<dbReference type="EMBL" id="JANFWR010000010">
    <property type="protein sequence ID" value="MCW0399320.1"/>
    <property type="molecule type" value="Genomic_DNA"/>
</dbReference>
<dbReference type="SMART" id="SM00471">
    <property type="entry name" value="HDc"/>
    <property type="match status" value="1"/>
</dbReference>
<comment type="caution">
    <text evidence="3">The sequence shown here is derived from an EMBL/GenBank/DDBJ whole genome shotgun (WGS) entry which is preliminary data.</text>
</comment>
<organism evidence="3 4">
    <name type="scientific">Xanthomonas sacchari</name>
    <dbReference type="NCBI Taxonomy" id="56458"/>
    <lineage>
        <taxon>Bacteria</taxon>
        <taxon>Pseudomonadati</taxon>
        <taxon>Pseudomonadota</taxon>
        <taxon>Gammaproteobacteria</taxon>
        <taxon>Lysobacterales</taxon>
        <taxon>Lysobacteraceae</taxon>
        <taxon>Xanthomonas</taxon>
    </lineage>
</organism>
<feature type="region of interest" description="Disordered" evidence="1">
    <location>
        <begin position="1"/>
        <end position="29"/>
    </location>
</feature>
<protein>
    <recommendedName>
        <fullName evidence="2">HD/PDEase domain-containing protein</fullName>
    </recommendedName>
</protein>
<dbReference type="Proteomes" id="UP001320843">
    <property type="component" value="Unassembled WGS sequence"/>
</dbReference>
<feature type="domain" description="HD/PDEase" evidence="2">
    <location>
        <begin position="127"/>
        <end position="236"/>
    </location>
</feature>
<dbReference type="Gene3D" id="1.10.3210.10">
    <property type="entry name" value="Hypothetical protein af1432"/>
    <property type="match status" value="1"/>
</dbReference>
<dbReference type="PANTHER" id="PTHR46246:SF1">
    <property type="entry name" value="GUANOSINE-3',5'-BIS(DIPHOSPHATE) 3'-PYROPHOSPHOHYDROLASE MESH1"/>
    <property type="match status" value="1"/>
</dbReference>
<reference evidence="3 4" key="1">
    <citation type="submission" date="2022-06" db="EMBL/GenBank/DDBJ databases">
        <title>Dynamics of rice microbiomes reveals core vertical transmitted seed endophytes.</title>
        <authorList>
            <person name="Liao K."/>
            <person name="Zhang X."/>
        </authorList>
    </citation>
    <scope>NUCLEOTIDE SEQUENCE [LARGE SCALE GENOMIC DNA]</scope>
    <source>
        <strain evidence="3 4">YT10-10-1</strain>
    </source>
</reference>
<dbReference type="PANTHER" id="PTHR46246">
    <property type="entry name" value="GUANOSINE-3',5'-BIS(DIPHOSPHATE) 3'-PYROPHOSPHOHYDROLASE MESH1"/>
    <property type="match status" value="1"/>
</dbReference>
<sequence>MATPAPYAEPDSVSAVSRAQQGDASDDPPCAEVQGALWSPASTAPPHQNFPAIFASNCRRSPALPRGGNLVSACGEPVFSIDHIDGVGSGPWWRMAGLNAPAHPLVQRAYEFAKAAHEAVGQKCKYTREDYISHPVAVANIVQGVPHTAEMMAVALLHDTIEDTHVTRSDLLRAFGAQVAELVQWLTNVAHEHQGNRLARKQLERDHLADAPAEAHTIKLADVIVNTRSIVDHDRRFAAVYLVEKAHLLEALNRGDRTLWHEARRHIQLGSLRLGLKLALPAGDRS</sequence>
<evidence type="ECO:0000256" key="1">
    <source>
        <dbReference type="SAM" id="MobiDB-lite"/>
    </source>
</evidence>
<feature type="compositionally biased region" description="Polar residues" evidence="1">
    <location>
        <begin position="14"/>
        <end position="23"/>
    </location>
</feature>
<gene>
    <name evidence="3" type="ORF">NB700_001876</name>
</gene>
<evidence type="ECO:0000313" key="3">
    <source>
        <dbReference type="EMBL" id="MCW0399320.1"/>
    </source>
</evidence>
<evidence type="ECO:0000313" key="4">
    <source>
        <dbReference type="Proteomes" id="UP001320843"/>
    </source>
</evidence>
<evidence type="ECO:0000259" key="2">
    <source>
        <dbReference type="SMART" id="SM00471"/>
    </source>
</evidence>
<dbReference type="InterPro" id="IPR003607">
    <property type="entry name" value="HD/PDEase_dom"/>
</dbReference>
<proteinExistence type="predicted"/>
<name>A0ABT3DUY8_9XANT</name>
<dbReference type="SUPFAM" id="SSF109604">
    <property type="entry name" value="HD-domain/PDEase-like"/>
    <property type="match status" value="1"/>
</dbReference>
<dbReference type="Pfam" id="PF13328">
    <property type="entry name" value="HD_4"/>
    <property type="match status" value="1"/>
</dbReference>